<keyword evidence="10" id="KW-1185">Reference proteome</keyword>
<dbReference type="GO" id="GO:0008324">
    <property type="term" value="F:monoatomic cation transmembrane transporter activity"/>
    <property type="evidence" value="ECO:0007669"/>
    <property type="project" value="InterPro"/>
</dbReference>
<dbReference type="RefSeq" id="WP_149860109.1">
    <property type="nucleotide sequence ID" value="NZ_VUOD01000003.1"/>
</dbReference>
<feature type="transmembrane region" description="Helical" evidence="7">
    <location>
        <begin position="552"/>
        <end position="571"/>
    </location>
</feature>
<dbReference type="Pfam" id="PF03600">
    <property type="entry name" value="CitMHS"/>
    <property type="match status" value="1"/>
</dbReference>
<dbReference type="AlphaFoldDB" id="A0A5B2ZBK1"/>
<feature type="transmembrane region" description="Helical" evidence="7">
    <location>
        <begin position="518"/>
        <end position="540"/>
    </location>
</feature>
<feature type="transmembrane region" description="Helical" evidence="7">
    <location>
        <begin position="146"/>
        <end position="167"/>
    </location>
</feature>
<comment type="subcellular location">
    <subcellularLocation>
        <location evidence="1">Membrane</location>
        <topology evidence="1">Multi-pass membrane protein</topology>
    </subcellularLocation>
</comment>
<comment type="caution">
    <text evidence="9">The sequence shown here is derived from an EMBL/GenBank/DDBJ whole genome shotgun (WGS) entry which is preliminary data.</text>
</comment>
<reference evidence="9 10" key="2">
    <citation type="submission" date="2019-09" db="EMBL/GenBank/DDBJ databases">
        <authorList>
            <person name="Mazur A."/>
        </authorList>
    </citation>
    <scope>NUCLEOTIDE SEQUENCE [LARGE SCALE GENOMIC DNA]</scope>
    <source>
        <strain evidence="9 10">3729k</strain>
    </source>
</reference>
<dbReference type="Proteomes" id="UP000322165">
    <property type="component" value="Unassembled WGS sequence"/>
</dbReference>
<protein>
    <submittedName>
        <fullName evidence="9">SLC13 family permease</fullName>
    </submittedName>
</protein>
<evidence type="ECO:0000256" key="1">
    <source>
        <dbReference type="ARBA" id="ARBA00004141"/>
    </source>
</evidence>
<proteinExistence type="predicted"/>
<keyword evidence="2" id="KW-0813">Transport</keyword>
<dbReference type="SUPFAM" id="SSF116726">
    <property type="entry name" value="TrkA C-terminal domain-like"/>
    <property type="match status" value="2"/>
</dbReference>
<feature type="transmembrane region" description="Helical" evidence="7">
    <location>
        <begin position="6"/>
        <end position="27"/>
    </location>
</feature>
<feature type="transmembrane region" description="Helical" evidence="7">
    <location>
        <begin position="187"/>
        <end position="208"/>
    </location>
</feature>
<dbReference type="InterPro" id="IPR051679">
    <property type="entry name" value="DASS-Related_Transporters"/>
</dbReference>
<evidence type="ECO:0000256" key="3">
    <source>
        <dbReference type="ARBA" id="ARBA00022692"/>
    </source>
</evidence>
<feature type="domain" description="RCK C-terminal" evidence="8">
    <location>
        <begin position="232"/>
        <end position="316"/>
    </location>
</feature>
<reference evidence="9 10" key="1">
    <citation type="submission" date="2019-09" db="EMBL/GenBank/DDBJ databases">
        <title>Arenimonas chukotkensis sp. nov., a bacterium isolated from Chukotka hot spring, Arctic region, Russia.</title>
        <authorList>
            <person name="Zayulina K.S."/>
            <person name="Prokofeva M.I."/>
            <person name="Elcheninov A.G."/>
            <person name="Novikov A."/>
            <person name="Kochetkova T.V."/>
            <person name="Kublanov I.V."/>
        </authorList>
    </citation>
    <scope>NUCLEOTIDE SEQUENCE [LARGE SCALE GENOMIC DNA]</scope>
    <source>
        <strain evidence="9 10">3729k</strain>
    </source>
</reference>
<dbReference type="PANTHER" id="PTHR43652">
    <property type="entry name" value="BASIC AMINO ACID ANTIPORTER YFCC-RELATED"/>
    <property type="match status" value="1"/>
</dbReference>
<dbReference type="GO" id="GO:0005886">
    <property type="term" value="C:plasma membrane"/>
    <property type="evidence" value="ECO:0007669"/>
    <property type="project" value="TreeGrafter"/>
</dbReference>
<organism evidence="9 10">
    <name type="scientific">Arenimonas fontis</name>
    <dbReference type="NCBI Taxonomy" id="2608255"/>
    <lineage>
        <taxon>Bacteria</taxon>
        <taxon>Pseudomonadati</taxon>
        <taxon>Pseudomonadota</taxon>
        <taxon>Gammaproteobacteria</taxon>
        <taxon>Lysobacterales</taxon>
        <taxon>Lysobacteraceae</taxon>
        <taxon>Arenimonas</taxon>
    </lineage>
</organism>
<evidence type="ECO:0000256" key="7">
    <source>
        <dbReference type="SAM" id="Phobius"/>
    </source>
</evidence>
<dbReference type="InterPro" id="IPR036721">
    <property type="entry name" value="RCK_C_sf"/>
</dbReference>
<dbReference type="InterPro" id="IPR004680">
    <property type="entry name" value="Cit_transptr-like_dom"/>
</dbReference>
<feature type="domain" description="RCK C-terminal" evidence="8">
    <location>
        <begin position="323"/>
        <end position="408"/>
    </location>
</feature>
<gene>
    <name evidence="9" type="ORF">F0415_05035</name>
</gene>
<evidence type="ECO:0000256" key="4">
    <source>
        <dbReference type="ARBA" id="ARBA00022737"/>
    </source>
</evidence>
<evidence type="ECO:0000256" key="5">
    <source>
        <dbReference type="ARBA" id="ARBA00022989"/>
    </source>
</evidence>
<dbReference type="Gene3D" id="3.30.70.1450">
    <property type="entry name" value="Regulator of K+ conductance, C-terminal domain"/>
    <property type="match status" value="2"/>
</dbReference>
<dbReference type="PANTHER" id="PTHR43652:SF2">
    <property type="entry name" value="BASIC AMINO ACID ANTIPORTER YFCC-RELATED"/>
    <property type="match status" value="1"/>
</dbReference>
<evidence type="ECO:0000256" key="2">
    <source>
        <dbReference type="ARBA" id="ARBA00022448"/>
    </source>
</evidence>
<keyword evidence="6 7" id="KW-0472">Membrane</keyword>
<dbReference type="GO" id="GO:0006813">
    <property type="term" value="P:potassium ion transport"/>
    <property type="evidence" value="ECO:0007669"/>
    <property type="project" value="InterPro"/>
</dbReference>
<feature type="transmembrane region" description="Helical" evidence="7">
    <location>
        <begin position="424"/>
        <end position="441"/>
    </location>
</feature>
<feature type="transmembrane region" description="Helical" evidence="7">
    <location>
        <begin position="591"/>
        <end position="613"/>
    </location>
</feature>
<dbReference type="InterPro" id="IPR006037">
    <property type="entry name" value="RCK_C"/>
</dbReference>
<sequence>METGLALTRDMVIVLGLVGFTIGMFMFERIRADATALVVLVVLGLTGLVPAGQIFDGFSGNAVISVMATMILGAGLDRTGALHRVATWLLRVSKGMEERLILLASALAGFSSGFMQNPSVMALFLPVASRLSGRTGIGLGRLLMPVAAAIVLGGSLTMIGSSPLILLNDLLVAANRNLPSGAATLEPLEMFSPLPVGAALLLAGLAYFRWFGRRLLGREVGEEKGVAPGRTQSYFARAYGIEGEVFELTVTSESPLVGMSVGEAEAQKDAPLLLALLSGNEARLAPPADQMIWVGSVLGVMGKREEVQDYAQKNLLRMSARLRNFADLFNPSRSGISEAVIPPTSSFIGKTQAQLQLRKRFGISLLAINREGQVWREDIRRMPLKAGDMLVFHSIWTDLAQASGGRDFVVVTDYPKGEQRPHKLWWALGVFVGAMVLALTTLVPVPIALMTGAAAMMLTGVLNMDEAYAAVSWKTVFLMACLIPLGWAMDSTGAAAWVAQQLLERIGPDVPQWVLQAAIGLLATGFALVIGNVGATVVMVPMAINVALVSDGSPLAFAVLVALSASNNFLSVSNPVLAMVTGPAGYGPRDFWRVGAPLTAIYLVIVLLMVNLLF</sequence>
<evidence type="ECO:0000259" key="8">
    <source>
        <dbReference type="PROSITE" id="PS51202"/>
    </source>
</evidence>
<keyword evidence="3 7" id="KW-0812">Transmembrane</keyword>
<keyword evidence="5 7" id="KW-1133">Transmembrane helix</keyword>
<keyword evidence="4" id="KW-0677">Repeat</keyword>
<feature type="transmembrane region" description="Helical" evidence="7">
    <location>
        <begin position="34"/>
        <end position="55"/>
    </location>
</feature>
<accession>A0A5B2ZBK1</accession>
<dbReference type="EMBL" id="VUOD01000003">
    <property type="protein sequence ID" value="KAA2285285.1"/>
    <property type="molecule type" value="Genomic_DNA"/>
</dbReference>
<feature type="transmembrane region" description="Helical" evidence="7">
    <location>
        <begin position="476"/>
        <end position="498"/>
    </location>
</feature>
<dbReference type="PROSITE" id="PS51202">
    <property type="entry name" value="RCK_C"/>
    <property type="match status" value="2"/>
</dbReference>
<name>A0A5B2ZBK1_9GAMM</name>
<evidence type="ECO:0000313" key="10">
    <source>
        <dbReference type="Proteomes" id="UP000322165"/>
    </source>
</evidence>
<feature type="transmembrane region" description="Helical" evidence="7">
    <location>
        <begin position="447"/>
        <end position="464"/>
    </location>
</feature>
<evidence type="ECO:0000256" key="6">
    <source>
        <dbReference type="ARBA" id="ARBA00023136"/>
    </source>
</evidence>
<evidence type="ECO:0000313" key="9">
    <source>
        <dbReference type="EMBL" id="KAA2285285.1"/>
    </source>
</evidence>